<dbReference type="Proteomes" id="UP000029448">
    <property type="component" value="Unassembled WGS sequence"/>
</dbReference>
<dbReference type="EMBL" id="JOKM01000021">
    <property type="protein sequence ID" value="KGB25108.1"/>
    <property type="molecule type" value="Genomic_DNA"/>
</dbReference>
<keyword evidence="2" id="KW-1185">Reference proteome</keyword>
<dbReference type="STRING" id="104102.AtDm6_0789"/>
<organism evidence="1 2">
    <name type="scientific">Acetobacter tropicalis</name>
    <dbReference type="NCBI Taxonomy" id="104102"/>
    <lineage>
        <taxon>Bacteria</taxon>
        <taxon>Pseudomonadati</taxon>
        <taxon>Pseudomonadota</taxon>
        <taxon>Alphaproteobacteria</taxon>
        <taxon>Acetobacterales</taxon>
        <taxon>Acetobacteraceae</taxon>
        <taxon>Acetobacter</taxon>
    </lineage>
</organism>
<evidence type="ECO:0000313" key="2">
    <source>
        <dbReference type="Proteomes" id="UP000029448"/>
    </source>
</evidence>
<evidence type="ECO:0000313" key="1">
    <source>
        <dbReference type="EMBL" id="KGB25108.1"/>
    </source>
</evidence>
<name>A0A095B8K2_9PROT</name>
<protein>
    <submittedName>
        <fullName evidence="1">Uncharacterized protein</fullName>
    </submittedName>
</protein>
<accession>A0A095B8K2</accession>
<comment type="caution">
    <text evidence="1">The sequence shown here is derived from an EMBL/GenBank/DDBJ whole genome shotgun (WGS) entry which is preliminary data.</text>
</comment>
<dbReference type="AlphaFoldDB" id="A0A095B8K2"/>
<gene>
    <name evidence="1" type="ORF">AtDm6_0789</name>
</gene>
<dbReference type="PATRIC" id="fig|104102.7.peg.779"/>
<proteinExistence type="predicted"/>
<reference evidence="1 2" key="1">
    <citation type="submission" date="2014-06" db="EMBL/GenBank/DDBJ databases">
        <title>Functional and comparative genomic analyses of the Drosophila gut microbiota identify candidate symbiosis factors.</title>
        <authorList>
            <person name="Newell P.D."/>
            <person name="Chaston J.M."/>
            <person name="Douglas A.E."/>
        </authorList>
    </citation>
    <scope>NUCLEOTIDE SEQUENCE [LARGE SCALE GENOMIC DNA]</scope>
    <source>
        <strain evidence="1 2">DmCS_006</strain>
    </source>
</reference>
<sequence>MFRLPETIDVPLPTSALIGLSVCVRVISRPFSPLDMFHDHATDCSVS</sequence>